<dbReference type="Gene3D" id="1.25.10.10">
    <property type="entry name" value="Leucine-rich Repeat Variant"/>
    <property type="match status" value="1"/>
</dbReference>
<dbReference type="Proteomes" id="UP000009168">
    <property type="component" value="Unassembled WGS sequence"/>
</dbReference>
<evidence type="ECO:0000256" key="3">
    <source>
        <dbReference type="SAM" id="MobiDB-lite"/>
    </source>
</evidence>
<dbReference type="eggNOG" id="KOG2157">
    <property type="taxonomic scope" value="Eukaryota"/>
</dbReference>
<evidence type="ECO:0000313" key="6">
    <source>
        <dbReference type="Proteomes" id="UP000009168"/>
    </source>
</evidence>
<evidence type="ECO:0000256" key="2">
    <source>
        <dbReference type="SAM" id="Coils"/>
    </source>
</evidence>
<dbReference type="PANTHER" id="PTHR46069">
    <property type="entry name" value="TUBULIN TYROSINE LIGASE"/>
    <property type="match status" value="1"/>
</dbReference>
<evidence type="ECO:0000259" key="4">
    <source>
        <dbReference type="PROSITE" id="PS50975"/>
    </source>
</evidence>
<reference evidence="6" key="1">
    <citation type="journal article" date="2006" name="PLoS Biol.">
        <title>Macronuclear genome sequence of the ciliate Tetrahymena thermophila, a model eukaryote.</title>
        <authorList>
            <person name="Eisen J.A."/>
            <person name="Coyne R.S."/>
            <person name="Wu M."/>
            <person name="Wu D."/>
            <person name="Thiagarajan M."/>
            <person name="Wortman J.R."/>
            <person name="Badger J.H."/>
            <person name="Ren Q."/>
            <person name="Amedeo P."/>
            <person name="Jones K.M."/>
            <person name="Tallon L.J."/>
            <person name="Delcher A.L."/>
            <person name="Salzberg S.L."/>
            <person name="Silva J.C."/>
            <person name="Haas B.J."/>
            <person name="Majoros W.H."/>
            <person name="Farzad M."/>
            <person name="Carlton J.M."/>
            <person name="Smith R.K. Jr."/>
            <person name="Garg J."/>
            <person name="Pearlman R.E."/>
            <person name="Karrer K.M."/>
            <person name="Sun L."/>
            <person name="Manning G."/>
            <person name="Elde N.C."/>
            <person name="Turkewitz A.P."/>
            <person name="Asai D.J."/>
            <person name="Wilkes D.E."/>
            <person name="Wang Y."/>
            <person name="Cai H."/>
            <person name="Collins K."/>
            <person name="Stewart B.A."/>
            <person name="Lee S.R."/>
            <person name="Wilamowska K."/>
            <person name="Weinberg Z."/>
            <person name="Ruzzo W.L."/>
            <person name="Wloga D."/>
            <person name="Gaertig J."/>
            <person name="Frankel J."/>
            <person name="Tsao C.-C."/>
            <person name="Gorovsky M.A."/>
            <person name="Keeling P.J."/>
            <person name="Waller R.F."/>
            <person name="Patron N.J."/>
            <person name="Cherry J.M."/>
            <person name="Stover N.A."/>
            <person name="Krieger C.J."/>
            <person name="del Toro C."/>
            <person name="Ryder H.F."/>
            <person name="Williamson S.C."/>
            <person name="Barbeau R.A."/>
            <person name="Hamilton E.P."/>
            <person name="Orias E."/>
        </authorList>
    </citation>
    <scope>NUCLEOTIDE SEQUENCE [LARGE SCALE GENOMIC DNA]</scope>
    <source>
        <strain evidence="6">SB210</strain>
    </source>
</reference>
<feature type="region of interest" description="Disordered" evidence="3">
    <location>
        <begin position="1024"/>
        <end position="1048"/>
    </location>
</feature>
<dbReference type="SUPFAM" id="SSF48371">
    <property type="entry name" value="ARM repeat"/>
    <property type="match status" value="1"/>
</dbReference>
<dbReference type="Pfam" id="PF03133">
    <property type="entry name" value="TTL"/>
    <property type="match status" value="1"/>
</dbReference>
<evidence type="ECO:0000313" key="5">
    <source>
        <dbReference type="EMBL" id="EAR92967.2"/>
    </source>
</evidence>
<dbReference type="InParanoid" id="I7MIF8"/>
<dbReference type="PROSITE" id="PS50975">
    <property type="entry name" value="ATP_GRASP"/>
    <property type="match status" value="1"/>
</dbReference>
<dbReference type="Gene3D" id="3.30.470.20">
    <property type="entry name" value="ATP-grasp fold, B domain"/>
    <property type="match status" value="1"/>
</dbReference>
<dbReference type="KEGG" id="tet:TTHERM_00295800"/>
<dbReference type="PROSITE" id="PS51221">
    <property type="entry name" value="TTL"/>
    <property type="match status" value="1"/>
</dbReference>
<proteinExistence type="predicted"/>
<evidence type="ECO:0000256" key="1">
    <source>
        <dbReference type="PROSITE-ProRule" id="PRU00409"/>
    </source>
</evidence>
<dbReference type="OrthoDB" id="313141at2759"/>
<dbReference type="RefSeq" id="XP_001013212.2">
    <property type="nucleotide sequence ID" value="XM_001013212.2"/>
</dbReference>
<dbReference type="PANTHER" id="PTHR46069:SF1">
    <property type="entry name" value="CHROMOSOME UNDETERMINED SCAFFOLD_125, WHOLE GENOME SHOTGUN SEQUENCE"/>
    <property type="match status" value="1"/>
</dbReference>
<keyword evidence="6" id="KW-1185">Reference proteome</keyword>
<dbReference type="InterPro" id="IPR004344">
    <property type="entry name" value="TTL/TTLL_fam"/>
</dbReference>
<sequence length="1267" mass="148856">MKPISTSEATSPVLKIDKKLEIKEKNIQQGDKQAHKNYKFCLFNGNNSVVFRKILLSRGNWEEIKESQIEEKSIFQNSNFIWKSYNFSVRKYAIIEDIHRNNPFKQIINHFENNRGMCTKTGLIRSLSSYYRHLDPAIQAKYTVFDTCATSFVLTAGINDVEFTSFMSRYNEIAKGNFIKEKVPKKHCLENIWLLKPADANQGRGIEILKTQKDIISSLVQKQCNSYWVIQKYIEKPLLYHGRKFDIRIWVLVTKSGEIFIYKPGYIRTCCDEYNMQDIDVNLHLTNNFVQKHHQNYGQHEPGNTLPLECLFEYIDQKFANENTEQVNLRERIHQRMKDLIIDTILSVKKSMITIKRYNNFELFGYDFLIDEDLRVWLIEVNTNPYIGIPNDFIKELVPRMADDLVKIAVDPLFPPQNPPESQNNDFELIYCENGSSFNNGNPKNVRQPFSVSPYPLQKLAQKPNKVQRQYGTSLLFNNVSKPQLQSEQNNSQDENQVINTSEVNDQTNQQIKQRSASAARISQNNNKGGFSPNFSVVERNAHSKSPESRFLSSNLRSGSAQQIKMQQLDKQTLVENDSKKKLERQKTVEEQDQEDEQQLENLNQNINENILQQTKLNSNNQSYDPDLMFYNLKKLLNTYLYADFQPFYQHINNILSKMMNWELMSEQELKVVVKTLRFILESRISNILVDQKYIEKLISVIDSQNHPIEIQEVSLEALCTITKNVSNKVRIVSKNIILLLIKISLSSCDEKEMEKYDRKIRILATNCLIHLGGIYNRRQYIPGETRDNDKIRRLIIENGGLLALLWIRKKVNDNEIKKISQDFIDNLDISDFELQYNLVKKWRKALFYGGQMKQIQKNQYSQESLQQCNLSGELSMLQEKIKEENGYEDSKGENVSSQQNDNALQKKTNTFMANINQIQKVKLKNNNEPTPEQYPVFLQTLDYFDFQGSMDTAEDIYLTIKEQIIKRDKEDKLKKEMEVKKQQQQEDERKLQLLERKAKVEEFQKKKEEEKLKRKLEEKRREEKQKEILAQEEKKRQQKYEEMQKRREELRRFQKMEEDRRKFQDDDGQRKNMEISRLKRYLAPKLLIEDPTSKQQIDFINSRNLFIKSKENDQSNLLSTIQNQVNNFSNRQNQTQNNSFLAIKVSNSRQKLASLSNRNIPQSPTLLQSSQVFSDSIQLLRHQMKNQFTKDDNLLKQSNKIIIKSPNLAQSQQFANTKYRNQRQLSPIKVDEVQSNGIQEDIQEESKQANQILLENQENMSASQQV</sequence>
<gene>
    <name evidence="5" type="ORF">TTHERM_00295800</name>
</gene>
<keyword evidence="2" id="KW-0175">Coiled coil</keyword>
<keyword evidence="1" id="KW-0547">Nucleotide-binding</keyword>
<protein>
    <submittedName>
        <fullName evidence="5">Tubulin-tyrosine ligase family protein</fullName>
    </submittedName>
</protein>
<dbReference type="EMBL" id="GG662740">
    <property type="protein sequence ID" value="EAR92967.2"/>
    <property type="molecule type" value="Genomic_DNA"/>
</dbReference>
<dbReference type="AlphaFoldDB" id="I7MIF8"/>
<dbReference type="InterPro" id="IPR016024">
    <property type="entry name" value="ARM-type_fold"/>
</dbReference>
<dbReference type="GeneID" id="7834555"/>
<dbReference type="InterPro" id="IPR011761">
    <property type="entry name" value="ATP-grasp"/>
</dbReference>
<dbReference type="STRING" id="312017.I7MIF8"/>
<feature type="compositionally biased region" description="Polar residues" evidence="3">
    <location>
        <begin position="551"/>
        <end position="562"/>
    </location>
</feature>
<organism evidence="5 6">
    <name type="scientific">Tetrahymena thermophila (strain SB210)</name>
    <dbReference type="NCBI Taxonomy" id="312017"/>
    <lineage>
        <taxon>Eukaryota</taxon>
        <taxon>Sar</taxon>
        <taxon>Alveolata</taxon>
        <taxon>Ciliophora</taxon>
        <taxon>Intramacronucleata</taxon>
        <taxon>Oligohymenophorea</taxon>
        <taxon>Hymenostomatida</taxon>
        <taxon>Tetrahymenina</taxon>
        <taxon>Tetrahymenidae</taxon>
        <taxon>Tetrahymena</taxon>
    </lineage>
</organism>
<dbReference type="GO" id="GO:0016874">
    <property type="term" value="F:ligase activity"/>
    <property type="evidence" value="ECO:0007669"/>
    <property type="project" value="UniProtKB-KW"/>
</dbReference>
<accession>I7MIF8</accession>
<feature type="domain" description="ATP-grasp" evidence="4">
    <location>
        <begin position="150"/>
        <end position="410"/>
    </location>
</feature>
<keyword evidence="5" id="KW-0436">Ligase</keyword>
<feature type="compositionally biased region" description="Polar residues" evidence="3">
    <location>
        <begin position="502"/>
        <end position="535"/>
    </location>
</feature>
<dbReference type="GO" id="GO:0005524">
    <property type="term" value="F:ATP binding"/>
    <property type="evidence" value="ECO:0007669"/>
    <property type="project" value="UniProtKB-UniRule"/>
</dbReference>
<feature type="coiled-coil region" evidence="2">
    <location>
        <begin position="580"/>
        <end position="610"/>
    </location>
</feature>
<feature type="region of interest" description="Disordered" evidence="3">
    <location>
        <begin position="502"/>
        <end position="562"/>
    </location>
</feature>
<dbReference type="GO" id="GO:0046872">
    <property type="term" value="F:metal ion binding"/>
    <property type="evidence" value="ECO:0007669"/>
    <property type="project" value="InterPro"/>
</dbReference>
<keyword evidence="1" id="KW-0067">ATP-binding</keyword>
<name>I7MIF8_TETTS</name>
<dbReference type="InterPro" id="IPR011989">
    <property type="entry name" value="ARM-like"/>
</dbReference>
<dbReference type="SUPFAM" id="SSF56059">
    <property type="entry name" value="Glutathione synthetase ATP-binding domain-like"/>
    <property type="match status" value="1"/>
</dbReference>